<feature type="compositionally biased region" description="Low complexity" evidence="1">
    <location>
        <begin position="895"/>
        <end position="913"/>
    </location>
</feature>
<name>A0A2A9MPV4_BESBE</name>
<dbReference type="EMBL" id="NWUJ01000001">
    <property type="protein sequence ID" value="PFH38426.1"/>
    <property type="molecule type" value="Genomic_DNA"/>
</dbReference>
<feature type="compositionally biased region" description="Low complexity" evidence="1">
    <location>
        <begin position="920"/>
        <end position="937"/>
    </location>
</feature>
<sequence length="1587" mass="166663">MPAGHCWAPKATWGGGKRSILAVGVSAVGAERPSTLRTREAHLLTAPNDKPVYRDPKRTSQQERKTRVGLRPPDGVPKCVARLAPCLSDAFILKVPSSRHPFAAVLVWCGVSDPTGRVASFTLGSIAAPPSHLVARSFPQSVRRLRPSSARSSRVSLLRSSAGLPRPTCLAASARGRGWSGALQPWASRRRRQTAIRGARPHLTRGDSMAAQGESACRALAVSDDGKLVALGGTRGRIGLLFLAENRYSLLFRPGVESIASLAFLPVSALPSARRASSAQFATCPCCVAQGAQSTRLRSCRPSCSICEGRTLFRSSSPSQTRGSTPGCASLPSERTSALPRFLRTAADPEEKPCLPRRLASSASPPHLCTASCSRRAPQSRGFHAASLNDGSPLAGAPRYCSRPSPYEGLQTQRPLSALSASPLVSPRRPALTTPFGLAAALPLGGACSCTSATMRPPRASSPSPDHEAAQRSTSASPRAGGPRGLPVSFVSLQRPLRGEVGAEGARRPPASPARDLPGPHTARAPAAPPDKEGRRPLARPLASARFTCSSLFPHGEPPLRHIRSRCVSLEKTGSSGGCSPRLPLDCLTAASPAGRGACARRFFRSFKPFSTAWATCKETDRGEQGLAPQTMERRVGRRSESLLAAAAGRTIQLFDLNTLRRVFEARRHQMPVSHIRLLKKRRTFASLSPDLLLVWNYARLDDVQIALSLHPAAPSLFSQIAPFPSAPAFDGFILLQKEGCITLWVSERRLPADAPASIPSAPQALQKAQPRTTSGECRLPSAEGEGARQTAKLRVHPGPFRPLGQWAAAPRPASCLALSQPGAPLGDALLPERIHFTAVVVAHQRLVALGLCLRTHKGVIYAFPLSSSAASSASDSLRPQAKGASLLSPPPDAGPSASACLRPGRGPLRLLPETGTRPLSRLSSSNSSRNSCALPSHSPPPSPPSSVPAAFSRKSDKGLRQQAPSCGLAAECCKLSARRVMGSNGETSDEGSACGLARAGGDTGAVGRVGSCAAEARRQAEASRRQTSLRSILVAETSSPVLQATALELRDQAWGDEDEFRGSTATAKGSRDPKRAPTGLGMVLEEGVFAVVDLESLEELVRIEDEGRAVVQAETDSKNKFLFLLFSDGSTVMFDFFETLRLSTRQRQARTQRGGCLSLLYPVLPSCPSSLTLPSCLQALAGAHACRPQTVRVGSASGCCLPILDVDDDEVSDRASPCSATESSVLIEGSPCVTQAWSNGASARRAGGSRRTRADALREEDFHPPNGFASYLERDFASLEGSESEPRAVGSGVLPRRSLPRAQRERPVAEGQTAASREMSRGWARREAASAEACGDSPSRLPLQLRGQRHHPSRGFLSSPAGAGESEGGQTLRGRGEAKKHSFSTVSGSSCSAALSAECRREAASGALLEVARPPRELGSGDDPIGAGMKPRAVPMPGAECFPAFFPPPPPPMCLSRLLLPSGYIPGRVPGGLCESESSSPSSSGASFLSEDLSPGGLLGPAELCRGRSAAASSVAESLSGLFGVDANREGVGITSSPGEDADATTAVPLVFSPPNCSPPWSPAAGGFEKNGPLGLPEAEAGTRVC</sequence>
<gene>
    <name evidence="2" type="ORF">BESB_007680</name>
</gene>
<protein>
    <submittedName>
        <fullName evidence="2">Uncharacterized protein</fullName>
    </submittedName>
</protein>
<feature type="region of interest" description="Disordered" evidence="1">
    <location>
        <begin position="1562"/>
        <end position="1587"/>
    </location>
</feature>
<dbReference type="RefSeq" id="XP_029222435.1">
    <property type="nucleotide sequence ID" value="XM_029359522.1"/>
</dbReference>
<feature type="region of interest" description="Disordered" evidence="1">
    <location>
        <begin position="47"/>
        <end position="72"/>
    </location>
</feature>
<feature type="compositionally biased region" description="Low complexity" evidence="1">
    <location>
        <begin position="757"/>
        <end position="767"/>
    </location>
</feature>
<keyword evidence="3" id="KW-1185">Reference proteome</keyword>
<evidence type="ECO:0000256" key="1">
    <source>
        <dbReference type="SAM" id="MobiDB-lite"/>
    </source>
</evidence>
<accession>A0A2A9MPV4</accession>
<feature type="region of interest" description="Disordered" evidence="1">
    <location>
        <begin position="1059"/>
        <end position="1078"/>
    </location>
</feature>
<feature type="region of interest" description="Disordered" evidence="1">
    <location>
        <begin position="873"/>
        <end position="961"/>
    </location>
</feature>
<evidence type="ECO:0000313" key="2">
    <source>
        <dbReference type="EMBL" id="PFH38426.1"/>
    </source>
</evidence>
<proteinExistence type="predicted"/>
<dbReference type="OrthoDB" id="10685625at2759"/>
<dbReference type="Proteomes" id="UP000224006">
    <property type="component" value="Chromosome I"/>
</dbReference>
<reference evidence="2 3" key="1">
    <citation type="submission" date="2017-09" db="EMBL/GenBank/DDBJ databases">
        <title>Genome sequencing of Besnoitia besnoiti strain Bb-Ger1.</title>
        <authorList>
            <person name="Schares G."/>
            <person name="Venepally P."/>
            <person name="Lorenzi H.A."/>
        </authorList>
    </citation>
    <scope>NUCLEOTIDE SEQUENCE [LARGE SCALE GENOMIC DNA]</scope>
    <source>
        <strain evidence="2 3">Bb-Ger1</strain>
    </source>
</reference>
<comment type="caution">
    <text evidence="2">The sequence shown here is derived from an EMBL/GenBank/DDBJ whole genome shotgun (WGS) entry which is preliminary data.</text>
</comment>
<feature type="compositionally biased region" description="Basic and acidic residues" evidence="1">
    <location>
        <begin position="1253"/>
        <end position="1264"/>
    </location>
</feature>
<feature type="region of interest" description="Disordered" evidence="1">
    <location>
        <begin position="1239"/>
        <end position="1267"/>
    </location>
</feature>
<dbReference type="KEGG" id="bbes:BESB_007680"/>
<evidence type="ECO:0000313" key="3">
    <source>
        <dbReference type="Proteomes" id="UP000224006"/>
    </source>
</evidence>
<dbReference type="GeneID" id="40305830"/>
<dbReference type="VEuPathDB" id="ToxoDB:BESB_007680"/>
<feature type="region of interest" description="Disordered" evidence="1">
    <location>
        <begin position="452"/>
        <end position="537"/>
    </location>
</feature>
<feature type="compositionally biased region" description="Basic and acidic residues" evidence="1">
    <location>
        <begin position="1319"/>
        <end position="1330"/>
    </location>
</feature>
<feature type="region of interest" description="Disordered" evidence="1">
    <location>
        <begin position="1283"/>
        <end position="1386"/>
    </location>
</feature>
<organism evidence="2 3">
    <name type="scientific">Besnoitia besnoiti</name>
    <name type="common">Apicomplexan protozoan</name>
    <dbReference type="NCBI Taxonomy" id="94643"/>
    <lineage>
        <taxon>Eukaryota</taxon>
        <taxon>Sar</taxon>
        <taxon>Alveolata</taxon>
        <taxon>Apicomplexa</taxon>
        <taxon>Conoidasida</taxon>
        <taxon>Coccidia</taxon>
        <taxon>Eucoccidiorida</taxon>
        <taxon>Eimeriorina</taxon>
        <taxon>Sarcocystidae</taxon>
        <taxon>Besnoitia</taxon>
    </lineage>
</organism>
<feature type="region of interest" description="Disordered" evidence="1">
    <location>
        <begin position="757"/>
        <end position="791"/>
    </location>
</feature>
<feature type="compositionally biased region" description="Pro residues" evidence="1">
    <location>
        <begin position="938"/>
        <end position="947"/>
    </location>
</feature>
<feature type="compositionally biased region" description="Basic and acidic residues" evidence="1">
    <location>
        <begin position="51"/>
        <end position="66"/>
    </location>
</feature>